<sequence>MGITGATADEAAKTIQGSVAMMKAAWTNWLVGLMDDNADIG</sequence>
<proteinExistence type="predicted"/>
<protein>
    <submittedName>
        <fullName evidence="1">Tail tape measure protein</fullName>
    </submittedName>
</protein>
<reference evidence="1" key="1">
    <citation type="journal article" date="2021" name="Proc. Natl. Acad. Sci. U.S.A.">
        <title>A Catalog of Tens of Thousands of Viruses from Human Metagenomes Reveals Hidden Associations with Chronic Diseases.</title>
        <authorList>
            <person name="Tisza M.J."/>
            <person name="Buck C.B."/>
        </authorList>
    </citation>
    <scope>NUCLEOTIDE SEQUENCE</scope>
    <source>
        <strain evidence="1">CtNEy24</strain>
    </source>
</reference>
<evidence type="ECO:0000313" key="1">
    <source>
        <dbReference type="EMBL" id="DAF87936.1"/>
    </source>
</evidence>
<accession>A0A8S5U0E1</accession>
<dbReference type="EMBL" id="BK015974">
    <property type="protein sequence ID" value="DAF87936.1"/>
    <property type="molecule type" value="Genomic_DNA"/>
</dbReference>
<name>A0A8S5U0E1_9CAUD</name>
<organism evidence="1">
    <name type="scientific">Siphoviridae sp. ctNEy24</name>
    <dbReference type="NCBI Taxonomy" id="2825466"/>
    <lineage>
        <taxon>Viruses</taxon>
        <taxon>Duplodnaviria</taxon>
        <taxon>Heunggongvirae</taxon>
        <taxon>Uroviricota</taxon>
        <taxon>Caudoviricetes</taxon>
    </lineage>
</organism>